<gene>
    <name evidence="1" type="ORF">K3T81_15735</name>
</gene>
<name>A0AAW5B9D5_9BACI</name>
<dbReference type="EMBL" id="JAIFZM010000015">
    <property type="protein sequence ID" value="MCG3420598.1"/>
    <property type="molecule type" value="Genomic_DNA"/>
</dbReference>
<dbReference type="AlphaFoldDB" id="A0AAW5B9D5"/>
<reference evidence="1 2" key="1">
    <citation type="journal article" date="2022" name="Evol. Bioinform. Online">
        <title>Draft Genome Sequence of Oceanobacillus jordanicus Strain GSFE11, a Halotolerant Plant Growth-Promoting Bacterial Endophyte Isolated From the Jordan Valley.</title>
        <authorList>
            <person name="Alhindi T."/>
            <person name="Albdaiwi R."/>
        </authorList>
    </citation>
    <scope>NUCLEOTIDE SEQUENCE [LARGE SCALE GENOMIC DNA]</scope>
    <source>
        <strain evidence="1 2">GSFE11</strain>
    </source>
</reference>
<comment type="caution">
    <text evidence="1">The sequence shown here is derived from an EMBL/GenBank/DDBJ whole genome shotgun (WGS) entry which is preliminary data.</text>
</comment>
<dbReference type="RefSeq" id="WP_238020996.1">
    <property type="nucleotide sequence ID" value="NZ_JAIFZM010000015.1"/>
</dbReference>
<evidence type="ECO:0000313" key="2">
    <source>
        <dbReference type="Proteomes" id="UP001199631"/>
    </source>
</evidence>
<keyword evidence="2" id="KW-1185">Reference proteome</keyword>
<protein>
    <submittedName>
        <fullName evidence="1">Uncharacterized protein</fullName>
    </submittedName>
</protein>
<accession>A0AAW5B9D5</accession>
<sequence length="128" mass="14484">MIKKVDCKNKRGWGIRKLNKKKTQVQTLYYRKIRMLHGYPLIVWYLDYTLAKEKCEDSSGNSTSPKAPQEAIFTSEETKAVPTESGVFSAAVIKQFVYYCPGFKKAGTLCPSLLLFLSIACTAYKQLA</sequence>
<dbReference type="Proteomes" id="UP001199631">
    <property type="component" value="Unassembled WGS sequence"/>
</dbReference>
<proteinExistence type="predicted"/>
<organism evidence="1 2">
    <name type="scientific">Oceanobacillus jordanicus</name>
    <dbReference type="NCBI Taxonomy" id="2867266"/>
    <lineage>
        <taxon>Bacteria</taxon>
        <taxon>Bacillati</taxon>
        <taxon>Bacillota</taxon>
        <taxon>Bacilli</taxon>
        <taxon>Bacillales</taxon>
        <taxon>Bacillaceae</taxon>
        <taxon>Oceanobacillus</taxon>
    </lineage>
</organism>
<evidence type="ECO:0000313" key="1">
    <source>
        <dbReference type="EMBL" id="MCG3420598.1"/>
    </source>
</evidence>